<dbReference type="Proteomes" id="UP001153719">
    <property type="component" value="Chromosome"/>
</dbReference>
<dbReference type="EMBL" id="LR882967">
    <property type="protein sequence ID" value="CAD5983340.1"/>
    <property type="molecule type" value="Genomic_DNA"/>
</dbReference>
<gene>
    <name evidence="1" type="ORF">NO713_05168</name>
</gene>
<evidence type="ECO:0000313" key="2">
    <source>
        <dbReference type="Proteomes" id="UP001153719"/>
    </source>
</evidence>
<protein>
    <submittedName>
        <fullName evidence="1">Uncharacterized protein</fullName>
    </submittedName>
</protein>
<proteinExistence type="predicted"/>
<dbReference type="RefSeq" id="WP_254174959.1">
    <property type="nucleotide sequence ID" value="NZ_LR882967.1"/>
</dbReference>
<name>A0A9W4G9W5_9CYAN</name>
<reference evidence="1" key="1">
    <citation type="submission" date="2020-09" db="EMBL/GenBank/DDBJ databases">
        <authorList>
            <person name="Blom J."/>
        </authorList>
    </citation>
    <scope>NUCLEOTIDE SEQUENCE</scope>
    <source>
        <strain evidence="1">No.713</strain>
    </source>
</reference>
<accession>A0A9W4G9W5</accession>
<evidence type="ECO:0000313" key="1">
    <source>
        <dbReference type="EMBL" id="CAD5983340.1"/>
    </source>
</evidence>
<keyword evidence="2" id="KW-1185">Reference proteome</keyword>
<dbReference type="KEGG" id="ppsu:NO713_05168"/>
<organism evidence="1 2">
    <name type="scientific">Planktothrix pseudagardhii</name>
    <dbReference type="NCBI Taxonomy" id="132604"/>
    <lineage>
        <taxon>Bacteria</taxon>
        <taxon>Bacillati</taxon>
        <taxon>Cyanobacteriota</taxon>
        <taxon>Cyanophyceae</taxon>
        <taxon>Oscillatoriophycideae</taxon>
        <taxon>Oscillatoriales</taxon>
        <taxon>Microcoleaceae</taxon>
        <taxon>Planktothrix</taxon>
    </lineage>
</organism>
<dbReference type="AlphaFoldDB" id="A0A9W4G9W5"/>
<sequence length="356" mass="41376">MLFGYPIEAIEQNWLHECLGEILQLIHTYIETGKPLPDWPEIVPERYRKRLKSRKGLQKRLNAYHKVIVKLTPKQQSRVLQTFKDQNDIPHLLSCQGECETINDLPTAIQKPVKDLFEFAFSLLTDLEIRDEQYRIIYDKISGQTCPFCGCEDFDAPGAVREALDHYLLKNKYPFAAANLRNLVPMGNKCNSGYKRDQDILMTDNRTRRKSFDPYNHQTVTISLNNSQPFGGTTGKTGEPLPKWEIDFSLNAEEVTTWDDVFHIRERYKRDVLDPKFQSYLGEFGSYCRSRQPVPTSTEELLRELKNYISFQESNEFKDRAFLKAAVFRMLDVHCQKGDQRLIKLIINVVNGVNLS</sequence>